<keyword evidence="9" id="KW-1185">Reference proteome</keyword>
<proteinExistence type="predicted"/>
<evidence type="ECO:0000256" key="4">
    <source>
        <dbReference type="PROSITE-ProRule" id="PRU00169"/>
    </source>
</evidence>
<evidence type="ECO:0000313" key="9">
    <source>
        <dbReference type="Proteomes" id="UP000198908"/>
    </source>
</evidence>
<sequence length="230" mass="25145">MNSPTSTVFVVDDDEHVRNALCRLLRSGGYAVQGYASASAFVEGADLAAAPACLLLDLQLPDLSGIELQRRLAGIVPIVFVSAHGDMNTAVEAMKAGATDFLTKPIDACVLFEATSRALERACRLFAQREQRAEIERRLRKLTPREREVMALVVTGRPNKLVADELGAAEKTIKIHRARVMEKMKANSLADLVRLVTTFDFDVSEPLSPQPSRTLGMQPRAEPRPVPHTG</sequence>
<dbReference type="PROSITE" id="PS50043">
    <property type="entry name" value="HTH_LUXR_2"/>
    <property type="match status" value="1"/>
</dbReference>
<feature type="domain" description="Response regulatory" evidence="7">
    <location>
        <begin position="7"/>
        <end position="119"/>
    </location>
</feature>
<dbReference type="Proteomes" id="UP000198908">
    <property type="component" value="Unassembled WGS sequence"/>
</dbReference>
<evidence type="ECO:0000256" key="3">
    <source>
        <dbReference type="ARBA" id="ARBA00023163"/>
    </source>
</evidence>
<dbReference type="InterPro" id="IPR000792">
    <property type="entry name" value="Tscrpt_reg_LuxR_C"/>
</dbReference>
<feature type="modified residue" description="4-aspartylphosphate" evidence="4">
    <location>
        <position position="57"/>
    </location>
</feature>
<evidence type="ECO:0000256" key="1">
    <source>
        <dbReference type="ARBA" id="ARBA00023015"/>
    </source>
</evidence>
<dbReference type="EMBL" id="FMYQ01000002">
    <property type="protein sequence ID" value="SDB93242.1"/>
    <property type="molecule type" value="Genomic_DNA"/>
</dbReference>
<name>A0A1G6HG78_9BURK</name>
<evidence type="ECO:0000313" key="8">
    <source>
        <dbReference type="EMBL" id="SDB93242.1"/>
    </source>
</evidence>
<dbReference type="SUPFAM" id="SSF52172">
    <property type="entry name" value="CheY-like"/>
    <property type="match status" value="1"/>
</dbReference>
<dbReference type="GO" id="GO:0006355">
    <property type="term" value="P:regulation of DNA-templated transcription"/>
    <property type="evidence" value="ECO:0007669"/>
    <property type="project" value="InterPro"/>
</dbReference>
<feature type="domain" description="HTH luxR-type" evidence="6">
    <location>
        <begin position="135"/>
        <end position="200"/>
    </location>
</feature>
<dbReference type="RefSeq" id="WP_091994969.1">
    <property type="nucleotide sequence ID" value="NZ_FMYQ01000002.1"/>
</dbReference>
<dbReference type="PANTHER" id="PTHR44688:SF16">
    <property type="entry name" value="DNA-BINDING TRANSCRIPTIONAL ACTIVATOR DEVR_DOSR"/>
    <property type="match status" value="1"/>
</dbReference>
<dbReference type="SUPFAM" id="SSF46894">
    <property type="entry name" value="C-terminal effector domain of the bipartite response regulators"/>
    <property type="match status" value="1"/>
</dbReference>
<keyword evidence="4" id="KW-0597">Phosphoprotein</keyword>
<keyword evidence="2" id="KW-0238">DNA-binding</keyword>
<dbReference type="PROSITE" id="PS50110">
    <property type="entry name" value="RESPONSE_REGULATORY"/>
    <property type="match status" value="1"/>
</dbReference>
<dbReference type="Pfam" id="PF00196">
    <property type="entry name" value="GerE"/>
    <property type="match status" value="1"/>
</dbReference>
<dbReference type="InterPro" id="IPR001789">
    <property type="entry name" value="Sig_transdc_resp-reg_receiver"/>
</dbReference>
<gene>
    <name evidence="8" type="ORF">SAMN05421548_102285</name>
</gene>
<protein>
    <submittedName>
        <fullName evidence="8">Two-component response regulator, FixJ family, consists of REC and HTH domains</fullName>
    </submittedName>
</protein>
<dbReference type="InterPro" id="IPR036388">
    <property type="entry name" value="WH-like_DNA-bd_sf"/>
</dbReference>
<evidence type="ECO:0000256" key="5">
    <source>
        <dbReference type="SAM" id="MobiDB-lite"/>
    </source>
</evidence>
<dbReference type="InterPro" id="IPR011006">
    <property type="entry name" value="CheY-like_superfamily"/>
</dbReference>
<dbReference type="STRING" id="416944.SAMN05421548_102285"/>
<dbReference type="CDD" id="cd06170">
    <property type="entry name" value="LuxR_C_like"/>
    <property type="match status" value="1"/>
</dbReference>
<dbReference type="Pfam" id="PF00072">
    <property type="entry name" value="Response_reg"/>
    <property type="match status" value="1"/>
</dbReference>
<evidence type="ECO:0000259" key="7">
    <source>
        <dbReference type="PROSITE" id="PS50110"/>
    </source>
</evidence>
<evidence type="ECO:0000256" key="2">
    <source>
        <dbReference type="ARBA" id="ARBA00023125"/>
    </source>
</evidence>
<dbReference type="Gene3D" id="1.10.10.10">
    <property type="entry name" value="Winged helix-like DNA-binding domain superfamily/Winged helix DNA-binding domain"/>
    <property type="match status" value="1"/>
</dbReference>
<accession>A0A1G6HG78</accession>
<reference evidence="9" key="1">
    <citation type="submission" date="2016-09" db="EMBL/GenBank/DDBJ databases">
        <authorList>
            <person name="Varghese N."/>
            <person name="Submissions S."/>
        </authorList>
    </citation>
    <scope>NUCLEOTIDE SEQUENCE [LARGE SCALE GENOMIC DNA]</scope>
    <source>
        <strain evidence="9">TNe-862</strain>
    </source>
</reference>
<organism evidence="8 9">
    <name type="scientific">Paraburkholderia lycopersici</name>
    <dbReference type="NCBI Taxonomy" id="416944"/>
    <lineage>
        <taxon>Bacteria</taxon>
        <taxon>Pseudomonadati</taxon>
        <taxon>Pseudomonadota</taxon>
        <taxon>Betaproteobacteria</taxon>
        <taxon>Burkholderiales</taxon>
        <taxon>Burkholderiaceae</taxon>
        <taxon>Paraburkholderia</taxon>
    </lineage>
</organism>
<keyword evidence="1" id="KW-0805">Transcription regulation</keyword>
<dbReference type="PRINTS" id="PR00038">
    <property type="entry name" value="HTHLUXR"/>
</dbReference>
<keyword evidence="3" id="KW-0804">Transcription</keyword>
<dbReference type="GO" id="GO:0003677">
    <property type="term" value="F:DNA binding"/>
    <property type="evidence" value="ECO:0007669"/>
    <property type="project" value="UniProtKB-KW"/>
</dbReference>
<dbReference type="InterPro" id="IPR016032">
    <property type="entry name" value="Sig_transdc_resp-reg_C-effctor"/>
</dbReference>
<feature type="region of interest" description="Disordered" evidence="5">
    <location>
        <begin position="206"/>
        <end position="230"/>
    </location>
</feature>
<dbReference type="SMART" id="SM00448">
    <property type="entry name" value="REC"/>
    <property type="match status" value="1"/>
</dbReference>
<dbReference type="OrthoDB" id="9802186at2"/>
<dbReference type="SMART" id="SM00421">
    <property type="entry name" value="HTH_LUXR"/>
    <property type="match status" value="1"/>
</dbReference>
<feature type="compositionally biased region" description="Basic and acidic residues" evidence="5">
    <location>
        <begin position="221"/>
        <end position="230"/>
    </location>
</feature>
<dbReference type="Gene3D" id="3.40.50.2300">
    <property type="match status" value="1"/>
</dbReference>
<dbReference type="PANTHER" id="PTHR44688">
    <property type="entry name" value="DNA-BINDING TRANSCRIPTIONAL ACTIVATOR DEVR_DOSR"/>
    <property type="match status" value="1"/>
</dbReference>
<dbReference type="GO" id="GO:0000160">
    <property type="term" value="P:phosphorelay signal transduction system"/>
    <property type="evidence" value="ECO:0007669"/>
    <property type="project" value="InterPro"/>
</dbReference>
<evidence type="ECO:0000259" key="6">
    <source>
        <dbReference type="PROSITE" id="PS50043"/>
    </source>
</evidence>
<dbReference type="AlphaFoldDB" id="A0A1G6HG78"/>